<dbReference type="Proteomes" id="UP000246740">
    <property type="component" value="Unassembled WGS sequence"/>
</dbReference>
<feature type="region of interest" description="Disordered" evidence="6">
    <location>
        <begin position="323"/>
        <end position="370"/>
    </location>
</feature>
<evidence type="ECO:0000256" key="5">
    <source>
        <dbReference type="ARBA" id="ARBA00023242"/>
    </source>
</evidence>
<sequence length="1280" mass="138740">MQLDQEAESQLKNTSSCYGGSGLLLSMSDRGLRLVMSSRPLFLAETAVRLRQLQPGALVQPIRLPTQGRQIQSAAKLRRPAGIMEHHRTAAGSFGSDHSNVQNAAPMAASTSFQSSNASSPMRPGSSHVSSLDDYMSSTSASICLPSSSSISGFDPTPNSASGISAEGGSATSHSAHITTSAISGIHASISSDVNGASATPASDLLGPAPLKRNMACLTCRKRKLRCDAAKPVCGTCAKSRAVAAANNHPPPIPHGDCIYGDSKLDESLVADKSLPSKRSSKRGRDTSLLTSTDPSNSDVLLRAKDQQIAELEQQIRHLQLAVSQQPSVHRSNSGSAPIAKSHSTTSPDDDHPPPSASVPGLGSSDIPHVSSAPDPKLELLWSGYPKDLPPPDTVLHLAEIFFTSSPYRNLIYKPGFMASLMLPPNHPNRPHAGLLHAIIAVAIPLSPFFRPSDENEDPARKLARIHKRIDLVVGMGTSPPSAAPSSKRDVSNLSFSEYHLALARQKSEMALLTGSPNPLDWCQALVLVSYQLRVDERALEGYLMAACGARLSTPAGLTRMNVDRTEAETLPNSYMTPPTTALEEHERRSYFWHLYIIEAYTSGGVQFWHSTYNDKDIITTLPIRMDDFQRGLDPPPNLQSLHSPDLYSNLAHDDDFLLHLKSVILCRRTYALLAKHNLNPSLDVTQIQEYREVEKDLLAFWRKMPQLDFSVTVQVERLVAVLNIHTIIIHLYQDMKGRGSYTTRPEIVRRLQSSISAVVQIAHNLNASNFDMGLLHFRTFNGLGVTAKVICHQINDILSAPQEPQLQATHDRILIEASQALDSIMMVLRRSKDKIPYAGRFVALLSKFRGGGWDKQSIERSMAVYHVYKSQRDHDSYSKPDPKSGKTGDLWAGDDRMSDSWRLRTTKYEHVTSAHGVSPATSGSATTPGRSTGVGPSVLTSPPAPSAVPSAEGDVLPASLPSAQAAPVPHLPSPTTEPFVFVDGQATAVKLEDEPSAQLLSDQTGHIHELAPNSAGSQSGLPFPIETAADGSVYDLNPVGAYLPAEDVHAASHPPAMPITGVHNSGPHERLAEDVHSRSQHRHLPHQYPNDQHPQHHHHQGMHASQHGSTGYSPHFAVTNGFQHSDGYHRGGHHNLSHYTVPPGTSIIAGGREVPLMSSQNDQHNAMPVQLAHPPYATHSHSDVNRYADHSAHHGYEPINFHAHDHGTANGGLAGTSASIPISRGHAAPMANGHVSQLDSHSAHPGQQPYPQALRDEAPQWSQAQLQNQVEILNRWNLF</sequence>
<dbReference type="SMART" id="SM00066">
    <property type="entry name" value="GAL4"/>
    <property type="match status" value="1"/>
</dbReference>
<feature type="domain" description="Zn(2)-C6 fungal-type" evidence="7">
    <location>
        <begin position="216"/>
        <end position="260"/>
    </location>
</feature>
<proteinExistence type="predicted"/>
<dbReference type="GO" id="GO:0005634">
    <property type="term" value="C:nucleus"/>
    <property type="evidence" value="ECO:0007669"/>
    <property type="project" value="UniProtKB-SubCell"/>
</dbReference>
<evidence type="ECO:0000256" key="4">
    <source>
        <dbReference type="ARBA" id="ARBA00023163"/>
    </source>
</evidence>
<dbReference type="GO" id="GO:0008270">
    <property type="term" value="F:zinc ion binding"/>
    <property type="evidence" value="ECO:0007669"/>
    <property type="project" value="InterPro"/>
</dbReference>
<dbReference type="SUPFAM" id="SSF57701">
    <property type="entry name" value="Zn2/Cys6 DNA-binding domain"/>
    <property type="match status" value="1"/>
</dbReference>
<accession>A0A317XQ26</accession>
<feature type="region of interest" description="Disordered" evidence="6">
    <location>
        <begin position="272"/>
        <end position="299"/>
    </location>
</feature>
<evidence type="ECO:0000256" key="1">
    <source>
        <dbReference type="ARBA" id="ARBA00004123"/>
    </source>
</evidence>
<protein>
    <recommendedName>
        <fullName evidence="7">Zn(2)-C6 fungal-type domain-containing protein</fullName>
    </recommendedName>
</protein>
<feature type="compositionally biased region" description="Low complexity" evidence="6">
    <location>
        <begin position="937"/>
        <end position="954"/>
    </location>
</feature>
<evidence type="ECO:0000313" key="9">
    <source>
        <dbReference type="Proteomes" id="UP000246740"/>
    </source>
</evidence>
<dbReference type="InParanoid" id="A0A317XQ26"/>
<dbReference type="EMBL" id="KZ819193">
    <property type="protein sequence ID" value="PWY99989.1"/>
    <property type="molecule type" value="Genomic_DNA"/>
</dbReference>
<keyword evidence="4" id="KW-0804">Transcription</keyword>
<feature type="compositionally biased region" description="Basic and acidic residues" evidence="6">
    <location>
        <begin position="872"/>
        <end position="887"/>
    </location>
</feature>
<feature type="region of interest" description="Disordered" evidence="6">
    <location>
        <begin position="112"/>
        <end position="133"/>
    </location>
</feature>
<dbReference type="CDD" id="cd00067">
    <property type="entry name" value="GAL4"/>
    <property type="match status" value="1"/>
</dbReference>
<feature type="region of interest" description="Disordered" evidence="6">
    <location>
        <begin position="1225"/>
        <end position="1251"/>
    </location>
</feature>
<keyword evidence="3" id="KW-0805">Transcription regulation</keyword>
<keyword evidence="5" id="KW-0539">Nucleus</keyword>
<evidence type="ECO:0000259" key="7">
    <source>
        <dbReference type="PROSITE" id="PS50048"/>
    </source>
</evidence>
<dbReference type="InterPro" id="IPR001138">
    <property type="entry name" value="Zn2Cys6_DnaBD"/>
</dbReference>
<feature type="region of interest" description="Disordered" evidence="6">
    <location>
        <begin position="872"/>
        <end position="896"/>
    </location>
</feature>
<dbReference type="Pfam" id="PF00172">
    <property type="entry name" value="Zn_clus"/>
    <property type="match status" value="1"/>
</dbReference>
<gene>
    <name evidence="8" type="ORF">BCV70DRAFT_206296</name>
</gene>
<dbReference type="Gene3D" id="4.10.240.10">
    <property type="entry name" value="Zn(2)-C6 fungal-type DNA-binding domain"/>
    <property type="match status" value="1"/>
</dbReference>
<dbReference type="OrthoDB" id="5600212at2759"/>
<organism evidence="8 9">
    <name type="scientific">Testicularia cyperi</name>
    <dbReference type="NCBI Taxonomy" id="1882483"/>
    <lineage>
        <taxon>Eukaryota</taxon>
        <taxon>Fungi</taxon>
        <taxon>Dikarya</taxon>
        <taxon>Basidiomycota</taxon>
        <taxon>Ustilaginomycotina</taxon>
        <taxon>Ustilaginomycetes</taxon>
        <taxon>Ustilaginales</taxon>
        <taxon>Anthracoideaceae</taxon>
        <taxon>Testicularia</taxon>
    </lineage>
</organism>
<evidence type="ECO:0000313" key="8">
    <source>
        <dbReference type="EMBL" id="PWY99989.1"/>
    </source>
</evidence>
<feature type="compositionally biased region" description="Basic and acidic residues" evidence="6">
    <location>
        <begin position="1067"/>
        <end position="1078"/>
    </location>
</feature>
<reference evidence="8 9" key="1">
    <citation type="journal article" date="2018" name="Mol. Biol. Evol.">
        <title>Broad Genomic Sampling Reveals a Smut Pathogenic Ancestry of the Fungal Clade Ustilaginomycotina.</title>
        <authorList>
            <person name="Kijpornyongpan T."/>
            <person name="Mondo S.J."/>
            <person name="Barry K."/>
            <person name="Sandor L."/>
            <person name="Lee J."/>
            <person name="Lipzen A."/>
            <person name="Pangilinan J."/>
            <person name="LaButti K."/>
            <person name="Hainaut M."/>
            <person name="Henrissat B."/>
            <person name="Grigoriev I.V."/>
            <person name="Spatafora J.W."/>
            <person name="Aime M.C."/>
        </authorList>
    </citation>
    <scope>NUCLEOTIDE SEQUENCE [LARGE SCALE GENOMIC DNA]</scope>
    <source>
        <strain evidence="8 9">MCA 3645</strain>
    </source>
</reference>
<dbReference type="GO" id="GO:0000981">
    <property type="term" value="F:DNA-binding transcription factor activity, RNA polymerase II-specific"/>
    <property type="evidence" value="ECO:0007669"/>
    <property type="project" value="InterPro"/>
</dbReference>
<evidence type="ECO:0000256" key="6">
    <source>
        <dbReference type="SAM" id="MobiDB-lite"/>
    </source>
</evidence>
<dbReference type="STRING" id="1882483.A0A317XQ26"/>
<comment type="subcellular location">
    <subcellularLocation>
        <location evidence="1">Nucleus</location>
    </subcellularLocation>
</comment>
<feature type="region of interest" description="Disordered" evidence="6">
    <location>
        <begin position="913"/>
        <end position="954"/>
    </location>
</feature>
<evidence type="ECO:0000256" key="2">
    <source>
        <dbReference type="ARBA" id="ARBA00022723"/>
    </source>
</evidence>
<feature type="compositionally biased region" description="Polar residues" evidence="6">
    <location>
        <begin position="323"/>
        <end position="336"/>
    </location>
</feature>
<dbReference type="InterPro" id="IPR036864">
    <property type="entry name" value="Zn2-C6_fun-type_DNA-bd_sf"/>
</dbReference>
<dbReference type="PANTHER" id="PTHR47338:SF29">
    <property type="entry name" value="ZN(2)-C6 FUNGAL-TYPE DOMAIN-CONTAINING PROTEIN"/>
    <property type="match status" value="1"/>
</dbReference>
<dbReference type="PROSITE" id="PS50048">
    <property type="entry name" value="ZN2_CY6_FUNGAL_2"/>
    <property type="match status" value="1"/>
</dbReference>
<keyword evidence="9" id="KW-1185">Reference proteome</keyword>
<dbReference type="AlphaFoldDB" id="A0A317XQ26"/>
<evidence type="ECO:0000256" key="3">
    <source>
        <dbReference type="ARBA" id="ARBA00023015"/>
    </source>
</evidence>
<name>A0A317XQ26_9BASI</name>
<keyword evidence="2" id="KW-0479">Metal-binding</keyword>
<dbReference type="CDD" id="cd12148">
    <property type="entry name" value="fungal_TF_MHR"/>
    <property type="match status" value="1"/>
</dbReference>
<dbReference type="PANTHER" id="PTHR47338">
    <property type="entry name" value="ZN(II)2CYS6 TRANSCRIPTION FACTOR (EUROFUNG)-RELATED"/>
    <property type="match status" value="1"/>
</dbReference>
<dbReference type="InterPro" id="IPR050815">
    <property type="entry name" value="TF_fung"/>
</dbReference>
<feature type="compositionally biased region" description="Polar residues" evidence="6">
    <location>
        <begin position="920"/>
        <end position="931"/>
    </location>
</feature>
<feature type="compositionally biased region" description="Polar residues" evidence="6">
    <location>
        <begin position="288"/>
        <end position="299"/>
    </location>
</feature>
<feature type="region of interest" description="Disordered" evidence="6">
    <location>
        <begin position="1065"/>
        <end position="1111"/>
    </location>
</feature>